<gene>
    <name evidence="1" type="ORF">GMARGA_LOCUS43278</name>
</gene>
<name>A0ABN7XHL4_GIGMA</name>
<comment type="caution">
    <text evidence="1">The sequence shown here is derived from an EMBL/GenBank/DDBJ whole genome shotgun (WGS) entry which is preliminary data.</text>
</comment>
<keyword evidence="2" id="KW-1185">Reference proteome</keyword>
<feature type="non-terminal residue" evidence="1">
    <location>
        <position position="1"/>
    </location>
</feature>
<accession>A0ABN7XHL4</accession>
<reference evidence="1 2" key="1">
    <citation type="submission" date="2021-06" db="EMBL/GenBank/DDBJ databases">
        <authorList>
            <person name="Kallberg Y."/>
            <person name="Tangrot J."/>
            <person name="Rosling A."/>
        </authorList>
    </citation>
    <scope>NUCLEOTIDE SEQUENCE [LARGE SCALE GENOMIC DNA]</scope>
    <source>
        <strain evidence="1 2">120-4 pot B 10/14</strain>
    </source>
</reference>
<dbReference type="EMBL" id="CAJVQB010138235">
    <property type="protein sequence ID" value="CAG8854457.1"/>
    <property type="molecule type" value="Genomic_DNA"/>
</dbReference>
<sequence length="77" mass="8968">KEYKGQVEISKSIYGEKTLVKIQKKNFSLDINSNPEIIPLPGLDATRQWYLFNEVRKHIQDKKKQDNLCPKPNVPKS</sequence>
<evidence type="ECO:0000313" key="1">
    <source>
        <dbReference type="EMBL" id="CAG8854457.1"/>
    </source>
</evidence>
<organism evidence="1 2">
    <name type="scientific">Gigaspora margarita</name>
    <dbReference type="NCBI Taxonomy" id="4874"/>
    <lineage>
        <taxon>Eukaryota</taxon>
        <taxon>Fungi</taxon>
        <taxon>Fungi incertae sedis</taxon>
        <taxon>Mucoromycota</taxon>
        <taxon>Glomeromycotina</taxon>
        <taxon>Glomeromycetes</taxon>
        <taxon>Diversisporales</taxon>
        <taxon>Gigasporaceae</taxon>
        <taxon>Gigaspora</taxon>
    </lineage>
</organism>
<protein>
    <submittedName>
        <fullName evidence="1">37070_t:CDS:1</fullName>
    </submittedName>
</protein>
<proteinExistence type="predicted"/>
<evidence type="ECO:0000313" key="2">
    <source>
        <dbReference type="Proteomes" id="UP000789901"/>
    </source>
</evidence>
<dbReference type="Proteomes" id="UP000789901">
    <property type="component" value="Unassembled WGS sequence"/>
</dbReference>